<dbReference type="EMBL" id="BMFU01000006">
    <property type="protein sequence ID" value="GGH62524.1"/>
    <property type="molecule type" value="Genomic_DNA"/>
</dbReference>
<dbReference type="PROSITE" id="PS50075">
    <property type="entry name" value="CARRIER"/>
    <property type="match status" value="1"/>
</dbReference>
<dbReference type="RefSeq" id="WP_229729934.1">
    <property type="nucleotide sequence ID" value="NZ_BMFU01000006.1"/>
</dbReference>
<dbReference type="Proteomes" id="UP000652153">
    <property type="component" value="Unassembled WGS sequence"/>
</dbReference>
<evidence type="ECO:0000259" key="1">
    <source>
        <dbReference type="PROSITE" id="PS50075"/>
    </source>
</evidence>
<reference evidence="3" key="1">
    <citation type="journal article" date="2019" name="Int. J. Syst. Evol. Microbiol.">
        <title>The Global Catalogue of Microorganisms (GCM) 10K type strain sequencing project: providing services to taxonomists for standard genome sequencing and annotation.</title>
        <authorList>
            <consortium name="The Broad Institute Genomics Platform"/>
            <consortium name="The Broad Institute Genome Sequencing Center for Infectious Disease"/>
            <person name="Wu L."/>
            <person name="Ma J."/>
        </authorList>
    </citation>
    <scope>NUCLEOTIDE SEQUENCE [LARGE SCALE GENOMIC DNA]</scope>
    <source>
        <strain evidence="3">CGMCC 1.12770</strain>
    </source>
</reference>
<accession>A0ABQ1ZEZ1</accession>
<comment type="caution">
    <text evidence="2">The sequence shown here is derived from an EMBL/GenBank/DDBJ whole genome shotgun (WGS) entry which is preliminary data.</text>
</comment>
<dbReference type="InterPro" id="IPR036736">
    <property type="entry name" value="ACP-like_sf"/>
</dbReference>
<evidence type="ECO:0000313" key="3">
    <source>
        <dbReference type="Proteomes" id="UP000652153"/>
    </source>
</evidence>
<evidence type="ECO:0000313" key="2">
    <source>
        <dbReference type="EMBL" id="GGH62524.1"/>
    </source>
</evidence>
<dbReference type="InterPro" id="IPR009081">
    <property type="entry name" value="PP-bd_ACP"/>
</dbReference>
<keyword evidence="3" id="KW-1185">Reference proteome</keyword>
<proteinExistence type="predicted"/>
<dbReference type="Pfam" id="PF00550">
    <property type="entry name" value="PP-binding"/>
    <property type="match status" value="1"/>
</dbReference>
<feature type="domain" description="Carrier" evidence="1">
    <location>
        <begin position="10"/>
        <end position="88"/>
    </location>
</feature>
<gene>
    <name evidence="2" type="ORF">GCM10008014_39050</name>
</gene>
<protein>
    <recommendedName>
        <fullName evidence="1">Carrier domain-containing protein</fullName>
    </recommendedName>
</protein>
<sequence>MIHSTILINADLKSKVLEIMSRYVCVAGAGGIGAAQDTLEYLGLNSLKFINIVVELEYEFDFEFDDEYLDNFKFSKIEDIIRYISKKIE</sequence>
<organism evidence="2 3">
    <name type="scientific">Paenibacillus silvae</name>
    <dbReference type="NCBI Taxonomy" id="1325358"/>
    <lineage>
        <taxon>Bacteria</taxon>
        <taxon>Bacillati</taxon>
        <taxon>Bacillota</taxon>
        <taxon>Bacilli</taxon>
        <taxon>Bacillales</taxon>
        <taxon>Paenibacillaceae</taxon>
        <taxon>Paenibacillus</taxon>
    </lineage>
</organism>
<dbReference type="SUPFAM" id="SSF47336">
    <property type="entry name" value="ACP-like"/>
    <property type="match status" value="1"/>
</dbReference>
<name>A0ABQ1ZEZ1_9BACL</name>
<dbReference type="Gene3D" id="1.10.1200.10">
    <property type="entry name" value="ACP-like"/>
    <property type="match status" value="1"/>
</dbReference>